<reference evidence="2" key="1">
    <citation type="journal article" date="2021" name="Front. Plant Sci.">
        <title>Chromosome-Scale Genome Assembly for Chinese Sour Jujube and Insights Into Its Genome Evolution and Domestication Signature.</title>
        <authorList>
            <person name="Shen L.-Y."/>
            <person name="Luo H."/>
            <person name="Wang X.-L."/>
            <person name="Wang X.-M."/>
            <person name="Qiu X.-J."/>
            <person name="Liu H."/>
            <person name="Zhou S.-S."/>
            <person name="Jia K.-H."/>
            <person name="Nie S."/>
            <person name="Bao Y.-T."/>
            <person name="Zhang R.-G."/>
            <person name="Yun Q.-Z."/>
            <person name="Chai Y.-H."/>
            <person name="Lu J.-Y."/>
            <person name="Li Y."/>
            <person name="Zhao S.-W."/>
            <person name="Mao J.-F."/>
            <person name="Jia S.-G."/>
            <person name="Mao Y.-M."/>
        </authorList>
    </citation>
    <scope>NUCLEOTIDE SEQUENCE</scope>
    <source>
        <strain evidence="2">AT0</strain>
        <tissue evidence="2">Leaf</tissue>
    </source>
</reference>
<dbReference type="InterPro" id="IPR036047">
    <property type="entry name" value="F-box-like_dom_sf"/>
</dbReference>
<name>A0A978VRE9_ZIZJJ</name>
<dbReference type="Gene3D" id="1.20.1280.50">
    <property type="match status" value="1"/>
</dbReference>
<feature type="domain" description="F-box" evidence="1">
    <location>
        <begin position="114"/>
        <end position="160"/>
    </location>
</feature>
<dbReference type="PANTHER" id="PTHR47744:SF1">
    <property type="entry name" value="OS05G0526300 PROTEIN"/>
    <property type="match status" value="1"/>
</dbReference>
<gene>
    <name evidence="2" type="ORF">FEM48_Zijuj03G0165800</name>
</gene>
<sequence>MPNPLECYQKLGLQDSLSKIHRYPLACKELSFILKNAYAKFPKNLQALVFQDTLTAFRFLPGMQTCNAVSSAHLLLHSAEAALPKQKRNLAVTEFKHAMVAHKRRSKTRQEEKDKGSAQLPQDVLVHVFSFLDVQSLVSVGQVCRSWNLAATDNHIWKLQYATFFGNYDNGLKTNGSQSCIGVKDIKGASLQEEMATGTSIDWREAFKRAYRGQSSKKLASGRGYCGYCDTIVWLDNTKCFNVHSGLDSENQISPVSLDQVFFVFDSFRYFCSSDVLILAHGCMHVSDDKYCPTQSL</sequence>
<proteinExistence type="predicted"/>
<dbReference type="PANTHER" id="PTHR47744">
    <property type="entry name" value="OS05G0526300 PROTEIN"/>
    <property type="match status" value="1"/>
</dbReference>
<organism evidence="2 3">
    <name type="scientific">Ziziphus jujuba var. spinosa</name>
    <dbReference type="NCBI Taxonomy" id="714518"/>
    <lineage>
        <taxon>Eukaryota</taxon>
        <taxon>Viridiplantae</taxon>
        <taxon>Streptophyta</taxon>
        <taxon>Embryophyta</taxon>
        <taxon>Tracheophyta</taxon>
        <taxon>Spermatophyta</taxon>
        <taxon>Magnoliopsida</taxon>
        <taxon>eudicotyledons</taxon>
        <taxon>Gunneridae</taxon>
        <taxon>Pentapetalae</taxon>
        <taxon>rosids</taxon>
        <taxon>fabids</taxon>
        <taxon>Rosales</taxon>
        <taxon>Rhamnaceae</taxon>
        <taxon>Paliureae</taxon>
        <taxon>Ziziphus</taxon>
    </lineage>
</organism>
<evidence type="ECO:0000313" key="3">
    <source>
        <dbReference type="Proteomes" id="UP000813462"/>
    </source>
</evidence>
<dbReference type="Pfam" id="PF12937">
    <property type="entry name" value="F-box-like"/>
    <property type="match status" value="1"/>
</dbReference>
<dbReference type="SMART" id="SM00256">
    <property type="entry name" value="FBOX"/>
    <property type="match status" value="1"/>
</dbReference>
<dbReference type="InterPro" id="IPR001810">
    <property type="entry name" value="F-box_dom"/>
</dbReference>
<evidence type="ECO:0000259" key="1">
    <source>
        <dbReference type="PROSITE" id="PS50181"/>
    </source>
</evidence>
<dbReference type="AlphaFoldDB" id="A0A978VRE9"/>
<protein>
    <recommendedName>
        <fullName evidence="1">F-box domain-containing protein</fullName>
    </recommendedName>
</protein>
<dbReference type="Pfam" id="PF24104">
    <property type="entry name" value="At5g52880_ARM"/>
    <property type="match status" value="1"/>
</dbReference>
<dbReference type="EMBL" id="JAEACU010000003">
    <property type="protein sequence ID" value="KAH7538124.1"/>
    <property type="molecule type" value="Genomic_DNA"/>
</dbReference>
<dbReference type="InterPro" id="IPR057039">
    <property type="entry name" value="At5g52880_ARM"/>
</dbReference>
<dbReference type="SUPFAM" id="SSF81383">
    <property type="entry name" value="F-box domain"/>
    <property type="match status" value="1"/>
</dbReference>
<dbReference type="PROSITE" id="PS50181">
    <property type="entry name" value="FBOX"/>
    <property type="match status" value="1"/>
</dbReference>
<accession>A0A978VRE9</accession>
<evidence type="ECO:0000313" key="2">
    <source>
        <dbReference type="EMBL" id="KAH7538124.1"/>
    </source>
</evidence>
<dbReference type="Proteomes" id="UP000813462">
    <property type="component" value="Unassembled WGS sequence"/>
</dbReference>
<comment type="caution">
    <text evidence="2">The sequence shown here is derived from an EMBL/GenBank/DDBJ whole genome shotgun (WGS) entry which is preliminary data.</text>
</comment>